<dbReference type="EMBL" id="JAUJYN010000009">
    <property type="protein sequence ID" value="KAK1263018.1"/>
    <property type="molecule type" value="Genomic_DNA"/>
</dbReference>
<dbReference type="Gene3D" id="1.10.238.10">
    <property type="entry name" value="EF-hand"/>
    <property type="match status" value="1"/>
</dbReference>
<accession>A0AAV9AFR7</accession>
<name>A0AAV9AFR7_ACOGR</name>
<proteinExistence type="predicted"/>
<reference evidence="3" key="1">
    <citation type="journal article" date="2023" name="Nat. Commun.">
        <title>Diploid and tetraploid genomes of Acorus and the evolution of monocots.</title>
        <authorList>
            <person name="Ma L."/>
            <person name="Liu K.W."/>
            <person name="Li Z."/>
            <person name="Hsiao Y.Y."/>
            <person name="Qi Y."/>
            <person name="Fu T."/>
            <person name="Tang G.D."/>
            <person name="Zhang D."/>
            <person name="Sun W.H."/>
            <person name="Liu D.K."/>
            <person name="Li Y."/>
            <person name="Chen G.Z."/>
            <person name="Liu X.D."/>
            <person name="Liao X.Y."/>
            <person name="Jiang Y.T."/>
            <person name="Yu X."/>
            <person name="Hao Y."/>
            <person name="Huang J."/>
            <person name="Zhao X.W."/>
            <person name="Ke S."/>
            <person name="Chen Y.Y."/>
            <person name="Wu W.L."/>
            <person name="Hsu J.L."/>
            <person name="Lin Y.F."/>
            <person name="Huang M.D."/>
            <person name="Li C.Y."/>
            <person name="Huang L."/>
            <person name="Wang Z.W."/>
            <person name="Zhao X."/>
            <person name="Zhong W.Y."/>
            <person name="Peng D.H."/>
            <person name="Ahmad S."/>
            <person name="Lan S."/>
            <person name="Zhang J.S."/>
            <person name="Tsai W.C."/>
            <person name="Van de Peer Y."/>
            <person name="Liu Z.J."/>
        </authorList>
    </citation>
    <scope>NUCLEOTIDE SEQUENCE</scope>
    <source>
        <strain evidence="3">SCP</strain>
    </source>
</reference>
<dbReference type="InterPro" id="IPR018247">
    <property type="entry name" value="EF_Hand_1_Ca_BS"/>
</dbReference>
<dbReference type="Proteomes" id="UP001179952">
    <property type="component" value="Unassembled WGS sequence"/>
</dbReference>
<keyword evidence="4" id="KW-1185">Reference proteome</keyword>
<dbReference type="Pfam" id="PF13202">
    <property type="entry name" value="EF-hand_5"/>
    <property type="match status" value="1"/>
</dbReference>
<dbReference type="GO" id="GO:0005509">
    <property type="term" value="F:calcium ion binding"/>
    <property type="evidence" value="ECO:0007669"/>
    <property type="project" value="InterPro"/>
</dbReference>
<dbReference type="SMART" id="SM00054">
    <property type="entry name" value="EFh"/>
    <property type="match status" value="1"/>
</dbReference>
<evidence type="ECO:0000256" key="1">
    <source>
        <dbReference type="ARBA" id="ARBA00022837"/>
    </source>
</evidence>
<dbReference type="InterPro" id="IPR002048">
    <property type="entry name" value="EF_hand_dom"/>
</dbReference>
<dbReference type="PROSITE" id="PS00018">
    <property type="entry name" value="EF_HAND_1"/>
    <property type="match status" value="1"/>
</dbReference>
<gene>
    <name evidence="3" type="ORF">QJS04_geneDACA021741</name>
</gene>
<reference evidence="3" key="2">
    <citation type="submission" date="2023-06" db="EMBL/GenBank/DDBJ databases">
        <authorList>
            <person name="Ma L."/>
            <person name="Liu K.-W."/>
            <person name="Li Z."/>
            <person name="Hsiao Y.-Y."/>
            <person name="Qi Y."/>
            <person name="Fu T."/>
            <person name="Tang G."/>
            <person name="Zhang D."/>
            <person name="Sun W.-H."/>
            <person name="Liu D.-K."/>
            <person name="Li Y."/>
            <person name="Chen G.-Z."/>
            <person name="Liu X.-D."/>
            <person name="Liao X.-Y."/>
            <person name="Jiang Y.-T."/>
            <person name="Yu X."/>
            <person name="Hao Y."/>
            <person name="Huang J."/>
            <person name="Zhao X.-W."/>
            <person name="Ke S."/>
            <person name="Chen Y.-Y."/>
            <person name="Wu W.-L."/>
            <person name="Hsu J.-L."/>
            <person name="Lin Y.-F."/>
            <person name="Huang M.-D."/>
            <person name="Li C.-Y."/>
            <person name="Huang L."/>
            <person name="Wang Z.-W."/>
            <person name="Zhao X."/>
            <person name="Zhong W.-Y."/>
            <person name="Peng D.-H."/>
            <person name="Ahmad S."/>
            <person name="Lan S."/>
            <person name="Zhang J.-S."/>
            <person name="Tsai W.-C."/>
            <person name="Van De Peer Y."/>
            <person name="Liu Z.-J."/>
        </authorList>
    </citation>
    <scope>NUCLEOTIDE SEQUENCE</scope>
    <source>
        <strain evidence="3">SCP</strain>
        <tissue evidence="3">Leaves</tissue>
    </source>
</reference>
<feature type="domain" description="EF-hand" evidence="2">
    <location>
        <begin position="1"/>
        <end position="36"/>
    </location>
</feature>
<dbReference type="PROSITE" id="PS50222">
    <property type="entry name" value="EF_HAND_2"/>
    <property type="match status" value="1"/>
</dbReference>
<protein>
    <recommendedName>
        <fullName evidence="2">EF-hand domain-containing protein</fullName>
    </recommendedName>
</protein>
<evidence type="ECO:0000313" key="3">
    <source>
        <dbReference type="EMBL" id="KAK1263018.1"/>
    </source>
</evidence>
<evidence type="ECO:0000313" key="4">
    <source>
        <dbReference type="Proteomes" id="UP001179952"/>
    </source>
</evidence>
<dbReference type="SUPFAM" id="SSF47473">
    <property type="entry name" value="EF-hand"/>
    <property type="match status" value="1"/>
</dbReference>
<evidence type="ECO:0000259" key="2">
    <source>
        <dbReference type="PROSITE" id="PS50222"/>
    </source>
</evidence>
<sequence>MTEKQFQKWLNDIDTNHDGMISKEELRKALHDLGLHFTRWRAGRAMARGDLNHNRYIDGDKEFEKLIARAKNHWGIVN</sequence>
<comment type="caution">
    <text evidence="3">The sequence shown here is derived from an EMBL/GenBank/DDBJ whole genome shotgun (WGS) entry which is preliminary data.</text>
</comment>
<organism evidence="3 4">
    <name type="scientific">Acorus gramineus</name>
    <name type="common">Dwarf sweet flag</name>
    <dbReference type="NCBI Taxonomy" id="55184"/>
    <lineage>
        <taxon>Eukaryota</taxon>
        <taxon>Viridiplantae</taxon>
        <taxon>Streptophyta</taxon>
        <taxon>Embryophyta</taxon>
        <taxon>Tracheophyta</taxon>
        <taxon>Spermatophyta</taxon>
        <taxon>Magnoliopsida</taxon>
        <taxon>Liliopsida</taxon>
        <taxon>Acoraceae</taxon>
        <taxon>Acorus</taxon>
    </lineage>
</organism>
<dbReference type="InterPro" id="IPR011992">
    <property type="entry name" value="EF-hand-dom_pair"/>
</dbReference>
<keyword evidence="1" id="KW-0106">Calcium</keyword>
<dbReference type="AlphaFoldDB" id="A0AAV9AFR7"/>